<feature type="active site" description="Proton donor" evidence="10">
    <location>
        <position position="13"/>
    </location>
</feature>
<dbReference type="FunFam" id="3.30.230.40:FF:000003">
    <property type="entry name" value="Imidazoleglycerol-phosphate dehydratase HisB"/>
    <property type="match status" value="1"/>
</dbReference>
<dbReference type="NCBIfam" id="TIGR01662">
    <property type="entry name" value="HAD-SF-IIIA"/>
    <property type="match status" value="1"/>
</dbReference>
<dbReference type="InterPro" id="IPR005954">
    <property type="entry name" value="HisB_N"/>
</dbReference>
<dbReference type="Proteomes" id="UP000550401">
    <property type="component" value="Unassembled WGS sequence"/>
</dbReference>
<keyword evidence="4 10" id="KW-0479">Metal-binding</keyword>
<evidence type="ECO:0000256" key="5">
    <source>
        <dbReference type="ARBA" id="ARBA00022801"/>
    </source>
</evidence>
<accession>A0A839FB32</accession>
<dbReference type="HAMAP" id="MF_01022">
    <property type="entry name" value="Bifunc_HisB"/>
    <property type="match status" value="1"/>
</dbReference>
<dbReference type="EC" id="3.1.3.15" evidence="10"/>
<feature type="region of interest" description="Histidinol-phosphatase" evidence="10">
    <location>
        <begin position="1"/>
        <end position="166"/>
    </location>
</feature>
<evidence type="ECO:0000256" key="6">
    <source>
        <dbReference type="ARBA" id="ARBA00022842"/>
    </source>
</evidence>
<evidence type="ECO:0000256" key="2">
    <source>
        <dbReference type="ARBA" id="ARBA00022490"/>
    </source>
</evidence>
<evidence type="ECO:0000313" key="11">
    <source>
        <dbReference type="EMBL" id="MBA8889314.1"/>
    </source>
</evidence>
<dbReference type="UniPathway" id="UPA00031">
    <property type="reaction ID" value="UER00011"/>
</dbReference>
<dbReference type="RefSeq" id="WP_182532352.1">
    <property type="nucleotide sequence ID" value="NZ_JACGXL010000006.1"/>
</dbReference>
<protein>
    <recommendedName>
        <fullName evidence="10">Histidine biosynthesis bifunctional protein HisB</fullName>
    </recommendedName>
    <domain>
        <recommendedName>
            <fullName evidence="10">Histidinol-phosphatase</fullName>
            <ecNumber evidence="10">3.1.3.15</ecNumber>
        </recommendedName>
    </domain>
    <domain>
        <recommendedName>
            <fullName evidence="10">Imidazoleglycerol-phosphate dehydratase</fullName>
            <shortName evidence="10">IGPD</shortName>
            <ecNumber evidence="10">4.2.1.19</ecNumber>
        </recommendedName>
    </domain>
</protein>
<evidence type="ECO:0000256" key="4">
    <source>
        <dbReference type="ARBA" id="ARBA00022723"/>
    </source>
</evidence>
<dbReference type="NCBIfam" id="TIGR01261">
    <property type="entry name" value="hisB_Nterm"/>
    <property type="match status" value="1"/>
</dbReference>
<dbReference type="InterPro" id="IPR006549">
    <property type="entry name" value="HAD-SF_hydro_IIIA"/>
</dbReference>
<dbReference type="GO" id="GO:0005737">
    <property type="term" value="C:cytoplasm"/>
    <property type="evidence" value="ECO:0007669"/>
    <property type="project" value="UniProtKB-SubCell"/>
</dbReference>
<dbReference type="EC" id="4.2.1.19" evidence="10"/>
<keyword evidence="2 10" id="KW-0963">Cytoplasm</keyword>
<comment type="similarity">
    <text evidence="10">In the C-terminal section; belongs to the imidazoleglycerol-phosphate dehydratase family.</text>
</comment>
<keyword evidence="8 10" id="KW-0456">Lyase</keyword>
<dbReference type="PANTHER" id="PTHR23133">
    <property type="entry name" value="IMIDAZOLEGLYCEROL-PHOSPHATE DEHYDRATASE HIS7"/>
    <property type="match status" value="1"/>
</dbReference>
<dbReference type="SUPFAM" id="SSF54211">
    <property type="entry name" value="Ribosomal protein S5 domain 2-like"/>
    <property type="match status" value="2"/>
</dbReference>
<evidence type="ECO:0000256" key="3">
    <source>
        <dbReference type="ARBA" id="ARBA00022605"/>
    </source>
</evidence>
<dbReference type="AlphaFoldDB" id="A0A839FB32"/>
<dbReference type="NCBIfam" id="TIGR01656">
    <property type="entry name" value="Histidinol-ppas"/>
    <property type="match status" value="1"/>
</dbReference>
<dbReference type="InterPro" id="IPR038494">
    <property type="entry name" value="IGPD_sf"/>
</dbReference>
<dbReference type="PROSITE" id="PS00954">
    <property type="entry name" value="IGP_DEHYDRATASE_1"/>
    <property type="match status" value="1"/>
</dbReference>
<gene>
    <name evidence="10" type="primary">hisB</name>
    <name evidence="11" type="ORF">FHW12_003557</name>
</gene>
<keyword evidence="7 10" id="KW-0368">Histidine biosynthesis</keyword>
<evidence type="ECO:0000256" key="10">
    <source>
        <dbReference type="HAMAP-Rule" id="MF_01022"/>
    </source>
</evidence>
<comment type="cofactor">
    <cofactor evidence="10">
        <name>Mg(2+)</name>
        <dbReference type="ChEBI" id="CHEBI:18420"/>
    </cofactor>
</comment>
<dbReference type="SUPFAM" id="SSF56784">
    <property type="entry name" value="HAD-like"/>
    <property type="match status" value="1"/>
</dbReference>
<organism evidence="11 12">
    <name type="scientific">Dokdonella fugitiva</name>
    <dbReference type="NCBI Taxonomy" id="328517"/>
    <lineage>
        <taxon>Bacteria</taxon>
        <taxon>Pseudomonadati</taxon>
        <taxon>Pseudomonadota</taxon>
        <taxon>Gammaproteobacteria</taxon>
        <taxon>Lysobacterales</taxon>
        <taxon>Rhodanobacteraceae</taxon>
        <taxon>Dokdonella</taxon>
    </lineage>
</organism>
<dbReference type="GO" id="GO:0004401">
    <property type="term" value="F:histidinol-phosphatase activity"/>
    <property type="evidence" value="ECO:0007669"/>
    <property type="project" value="UniProtKB-UniRule"/>
</dbReference>
<dbReference type="Gene3D" id="3.40.50.1000">
    <property type="entry name" value="HAD superfamily/HAD-like"/>
    <property type="match status" value="1"/>
</dbReference>
<feature type="binding site" evidence="10">
    <location>
        <position position="13"/>
    </location>
    <ligand>
        <name>Mg(2+)</name>
        <dbReference type="ChEBI" id="CHEBI:18420"/>
    </ligand>
</feature>
<dbReference type="InterPro" id="IPR023214">
    <property type="entry name" value="HAD_sf"/>
</dbReference>
<evidence type="ECO:0000256" key="1">
    <source>
        <dbReference type="ARBA" id="ARBA00005047"/>
    </source>
</evidence>
<dbReference type="InterPro" id="IPR020568">
    <property type="entry name" value="Ribosomal_Su5_D2-typ_SF"/>
</dbReference>
<dbReference type="FunFam" id="3.30.230.40:FF:000001">
    <property type="entry name" value="Imidazoleglycerol-phosphate dehydratase HisB"/>
    <property type="match status" value="1"/>
</dbReference>
<dbReference type="EMBL" id="JACGXL010000006">
    <property type="protein sequence ID" value="MBA8889314.1"/>
    <property type="molecule type" value="Genomic_DNA"/>
</dbReference>
<dbReference type="GO" id="GO:0004424">
    <property type="term" value="F:imidazoleglycerol-phosphate dehydratase activity"/>
    <property type="evidence" value="ECO:0007669"/>
    <property type="project" value="UniProtKB-UniRule"/>
</dbReference>
<comment type="caution">
    <text evidence="10">Lacks conserved residue(s) required for the propagation of feature annotation.</text>
</comment>
<keyword evidence="5 10" id="KW-0378">Hydrolase</keyword>
<comment type="catalytic activity">
    <reaction evidence="10">
        <text>D-erythro-1-(imidazol-4-yl)glycerol 3-phosphate = 3-(imidazol-4-yl)-2-oxopropyl phosphate + H2O</text>
        <dbReference type="Rhea" id="RHEA:11040"/>
        <dbReference type="ChEBI" id="CHEBI:15377"/>
        <dbReference type="ChEBI" id="CHEBI:57766"/>
        <dbReference type="ChEBI" id="CHEBI:58278"/>
        <dbReference type="EC" id="4.2.1.19"/>
    </reaction>
</comment>
<comment type="subcellular location">
    <subcellularLocation>
        <location evidence="10">Cytoplasm</location>
    </subcellularLocation>
</comment>
<comment type="similarity">
    <text evidence="10">In the N-terminal section; belongs to the histidinol-phosphatase family.</text>
</comment>
<dbReference type="GO" id="GO:0000105">
    <property type="term" value="P:L-histidine biosynthetic process"/>
    <property type="evidence" value="ECO:0007669"/>
    <property type="project" value="UniProtKB-UniRule"/>
</dbReference>
<feature type="active site" description="Nucleophile" evidence="10">
    <location>
        <position position="11"/>
    </location>
</feature>
<dbReference type="PROSITE" id="PS00955">
    <property type="entry name" value="IGP_DEHYDRATASE_2"/>
    <property type="match status" value="1"/>
</dbReference>
<evidence type="ECO:0000256" key="9">
    <source>
        <dbReference type="ARBA" id="ARBA00023268"/>
    </source>
</evidence>
<feature type="region of interest" description="Imidazoleglycerol-phosphate dehydratase" evidence="10">
    <location>
        <begin position="167"/>
        <end position="374"/>
    </location>
</feature>
<proteinExistence type="inferred from homology"/>
<evidence type="ECO:0000256" key="8">
    <source>
        <dbReference type="ARBA" id="ARBA00023239"/>
    </source>
</evidence>
<dbReference type="InterPro" id="IPR020565">
    <property type="entry name" value="ImidazoleglycerP_deHydtase_CS"/>
</dbReference>
<comment type="pathway">
    <text evidence="10">Amino-acid biosynthesis; L-histidine biosynthesis; L-histidine from 5-phospho-alpha-D-ribose 1-diphosphate: step 8/9.</text>
</comment>
<feature type="binding site" evidence="10">
    <location>
        <position position="11"/>
    </location>
    <ligand>
        <name>Mg(2+)</name>
        <dbReference type="ChEBI" id="CHEBI:18420"/>
    </ligand>
</feature>
<dbReference type="CDD" id="cd07914">
    <property type="entry name" value="IGPD"/>
    <property type="match status" value="1"/>
</dbReference>
<comment type="pathway">
    <text evidence="1 10">Amino-acid biosynthesis; L-histidine biosynthesis; L-histidine from 5-phospho-alpha-D-ribose 1-diphosphate: step 6/9.</text>
</comment>
<dbReference type="Pfam" id="PF13242">
    <property type="entry name" value="Hydrolase_like"/>
    <property type="match status" value="1"/>
</dbReference>
<dbReference type="NCBIfam" id="NF003937">
    <property type="entry name" value="PRK05446.1"/>
    <property type="match status" value="1"/>
</dbReference>
<dbReference type="Gene3D" id="3.30.230.40">
    <property type="entry name" value="Imidazole glycerol phosphate dehydratase, domain 1"/>
    <property type="match status" value="2"/>
</dbReference>
<dbReference type="InterPro" id="IPR020566">
    <property type="entry name" value="His_synth_bifunc_HisB"/>
</dbReference>
<dbReference type="InterPro" id="IPR036412">
    <property type="entry name" value="HAD-like_sf"/>
</dbReference>
<name>A0A839FB32_9GAMM</name>
<dbReference type="GO" id="GO:0046872">
    <property type="term" value="F:metal ion binding"/>
    <property type="evidence" value="ECO:0007669"/>
    <property type="project" value="UniProtKB-KW"/>
</dbReference>
<dbReference type="Pfam" id="PF00475">
    <property type="entry name" value="IGPD"/>
    <property type="match status" value="1"/>
</dbReference>
<evidence type="ECO:0000256" key="7">
    <source>
        <dbReference type="ARBA" id="ARBA00023102"/>
    </source>
</evidence>
<dbReference type="InterPro" id="IPR000807">
    <property type="entry name" value="ImidazoleglycerolP_deHydtase"/>
</dbReference>
<keyword evidence="6 10" id="KW-0460">Magnesium</keyword>
<evidence type="ECO:0000313" key="12">
    <source>
        <dbReference type="Proteomes" id="UP000550401"/>
    </source>
</evidence>
<keyword evidence="3 10" id="KW-0028">Amino-acid biosynthesis</keyword>
<dbReference type="InterPro" id="IPR006543">
    <property type="entry name" value="Histidinol-phos"/>
</dbReference>
<comment type="caution">
    <text evidence="11">The sequence shown here is derived from an EMBL/GenBank/DDBJ whole genome shotgun (WGS) entry which is preliminary data.</text>
</comment>
<sequence>MSAPAKILFVDRDGTLIEEPADEQIDRYEKFRLLPGAIGALRQLVDAGYELVMVTNQDGLGTASFPEETFLGPQRLLLEILAGEGVVFREVLVDRSFAHEHAPTRKPGLGLVRHYLGHGVLDRARSAVIGDRDSDLEFARNIGVRGLRIGGDAGWAAIAATLLDAPRVARIERATRETRIAVEVDLDDTARPAVHSGIGFLDHMIEQLGVHGGFALRLHCDGDLGVDEHHTVEDCALALGQALREALGERRGIGRYGHAPEDLPLQRALGFVVPMDDALAHAALDLSGRPYFAFEGAFPAERIGTLPCALVPHFFRSLADALGANLHLAVRGDDAHHMVEACFKVVGRALRQAVRRDGGVAVPSSKGVLAGAAA</sequence>
<keyword evidence="12" id="KW-1185">Reference proteome</keyword>
<dbReference type="PANTHER" id="PTHR23133:SF2">
    <property type="entry name" value="IMIDAZOLEGLYCEROL-PHOSPHATE DEHYDRATASE"/>
    <property type="match status" value="1"/>
</dbReference>
<feature type="binding site" evidence="10">
    <location>
        <position position="131"/>
    </location>
    <ligand>
        <name>Mg(2+)</name>
        <dbReference type="ChEBI" id="CHEBI:18420"/>
    </ligand>
</feature>
<comment type="catalytic activity">
    <reaction evidence="10">
        <text>L-histidinol phosphate + H2O = L-histidinol + phosphate</text>
        <dbReference type="Rhea" id="RHEA:14465"/>
        <dbReference type="ChEBI" id="CHEBI:15377"/>
        <dbReference type="ChEBI" id="CHEBI:43474"/>
        <dbReference type="ChEBI" id="CHEBI:57699"/>
        <dbReference type="ChEBI" id="CHEBI:57980"/>
        <dbReference type="EC" id="3.1.3.15"/>
    </reaction>
</comment>
<keyword evidence="9 10" id="KW-0511">Multifunctional enzyme</keyword>
<dbReference type="HAMAP" id="MF_00076">
    <property type="entry name" value="HisB"/>
    <property type="match status" value="1"/>
</dbReference>
<reference evidence="11 12" key="1">
    <citation type="submission" date="2020-07" db="EMBL/GenBank/DDBJ databases">
        <title>Genomic Encyclopedia of Type Strains, Phase IV (KMG-V): Genome sequencing to study the core and pangenomes of soil and plant-associated prokaryotes.</title>
        <authorList>
            <person name="Whitman W."/>
        </authorList>
    </citation>
    <scope>NUCLEOTIDE SEQUENCE [LARGE SCALE GENOMIC DNA]</scope>
    <source>
        <strain evidence="11 12">RH2WT43</strain>
    </source>
</reference>